<dbReference type="PIRSF" id="PIRSF037471">
    <property type="entry name" value="UCP037471"/>
    <property type="match status" value="1"/>
</dbReference>
<dbReference type="PROSITE" id="PS50939">
    <property type="entry name" value="CYTOCHROME_B561"/>
    <property type="match status" value="1"/>
</dbReference>
<gene>
    <name evidence="13" type="ORF">CSSPTR1EN2_LOCUS7491</name>
</gene>
<name>A0ABP0TTS7_9BRYO</name>
<keyword evidence="2 8" id="KW-0813">Transport</keyword>
<dbReference type="InterPro" id="IPR005018">
    <property type="entry name" value="DOMON_domain"/>
</dbReference>
<protein>
    <recommendedName>
        <fullName evidence="8">Cytochrome b561 and DOMON domain-containing protein</fullName>
    </recommendedName>
</protein>
<keyword evidence="3 9" id="KW-0812">Transmembrane</keyword>
<evidence type="ECO:0000256" key="8">
    <source>
        <dbReference type="PIRNR" id="PIRNR037471"/>
    </source>
</evidence>
<feature type="transmembrane region" description="Helical" evidence="9">
    <location>
        <begin position="344"/>
        <end position="367"/>
    </location>
</feature>
<feature type="domain" description="Cytochrome b561" evidence="12">
    <location>
        <begin position="172"/>
        <end position="370"/>
    </location>
</feature>
<evidence type="ECO:0000256" key="6">
    <source>
        <dbReference type="ARBA" id="ARBA00022989"/>
    </source>
</evidence>
<proteinExistence type="predicted"/>
<evidence type="ECO:0000313" key="13">
    <source>
        <dbReference type="EMBL" id="CAK9204648.1"/>
    </source>
</evidence>
<dbReference type="PANTHER" id="PTHR23130">
    <property type="entry name" value="CYTOCHROME B561 AND DOMON DOMAIN-CONTAINING PROTEIN"/>
    <property type="match status" value="1"/>
</dbReference>
<dbReference type="Proteomes" id="UP001497512">
    <property type="component" value="Chromosome 14"/>
</dbReference>
<keyword evidence="5 8" id="KW-0249">Electron transport</keyword>
<evidence type="ECO:0000313" key="14">
    <source>
        <dbReference type="Proteomes" id="UP001497512"/>
    </source>
</evidence>
<feature type="transmembrane region" description="Helical" evidence="9">
    <location>
        <begin position="320"/>
        <end position="338"/>
    </location>
</feature>
<keyword evidence="6 9" id="KW-1133">Transmembrane helix</keyword>
<dbReference type="PANTHER" id="PTHR23130:SF171">
    <property type="entry name" value="OS01G0895300 PROTEIN"/>
    <property type="match status" value="1"/>
</dbReference>
<feature type="transmembrane region" description="Helical" evidence="9">
    <location>
        <begin position="213"/>
        <end position="234"/>
    </location>
</feature>
<dbReference type="CDD" id="cd09631">
    <property type="entry name" value="DOMON_DOH"/>
    <property type="match status" value="1"/>
</dbReference>
<evidence type="ECO:0000256" key="9">
    <source>
        <dbReference type="SAM" id="Phobius"/>
    </source>
</evidence>
<evidence type="ECO:0000256" key="4">
    <source>
        <dbReference type="ARBA" id="ARBA00022729"/>
    </source>
</evidence>
<evidence type="ECO:0000256" key="3">
    <source>
        <dbReference type="ARBA" id="ARBA00022692"/>
    </source>
</evidence>
<feature type="chain" id="PRO_5047514886" description="Cytochrome b561 and DOMON domain-containing protein" evidence="10">
    <location>
        <begin position="31"/>
        <end position="382"/>
    </location>
</feature>
<feature type="transmembrane region" description="Helical" evidence="9">
    <location>
        <begin position="241"/>
        <end position="261"/>
    </location>
</feature>
<dbReference type="PROSITE" id="PS50836">
    <property type="entry name" value="DOMON"/>
    <property type="match status" value="1"/>
</dbReference>
<dbReference type="InterPro" id="IPR017214">
    <property type="entry name" value="UCP037471"/>
</dbReference>
<keyword evidence="4 10" id="KW-0732">Signal</keyword>
<evidence type="ECO:0000256" key="7">
    <source>
        <dbReference type="ARBA" id="ARBA00023136"/>
    </source>
</evidence>
<keyword evidence="7 8" id="KW-0472">Membrane</keyword>
<reference evidence="13" key="1">
    <citation type="submission" date="2024-02" db="EMBL/GenBank/DDBJ databases">
        <authorList>
            <consortium name="ELIXIR-Norway"/>
            <consortium name="Elixir Norway"/>
        </authorList>
    </citation>
    <scope>NUCLEOTIDE SEQUENCE</scope>
</reference>
<keyword evidence="14" id="KW-1185">Reference proteome</keyword>
<dbReference type="Gene3D" id="1.20.120.1770">
    <property type="match status" value="1"/>
</dbReference>
<dbReference type="CDD" id="cd08760">
    <property type="entry name" value="Cyt_b561_FRRS1_like"/>
    <property type="match status" value="1"/>
</dbReference>
<dbReference type="Pfam" id="PF03188">
    <property type="entry name" value="Cytochrom_B561"/>
    <property type="match status" value="1"/>
</dbReference>
<dbReference type="InterPro" id="IPR045266">
    <property type="entry name" value="DOH_DOMON"/>
</dbReference>
<feature type="transmembrane region" description="Helical" evidence="9">
    <location>
        <begin position="281"/>
        <end position="299"/>
    </location>
</feature>
<dbReference type="SMART" id="SM00665">
    <property type="entry name" value="B561"/>
    <property type="match status" value="1"/>
</dbReference>
<dbReference type="EMBL" id="OZ019906">
    <property type="protein sequence ID" value="CAK9204648.1"/>
    <property type="molecule type" value="Genomic_DNA"/>
</dbReference>
<dbReference type="InterPro" id="IPR006593">
    <property type="entry name" value="Cyt_b561/ferric_Rdtase_TM"/>
</dbReference>
<evidence type="ECO:0000256" key="10">
    <source>
        <dbReference type="SAM" id="SignalP"/>
    </source>
</evidence>
<comment type="subcellular location">
    <subcellularLocation>
        <location evidence="1">Membrane</location>
    </subcellularLocation>
</comment>
<evidence type="ECO:0000256" key="2">
    <source>
        <dbReference type="ARBA" id="ARBA00022448"/>
    </source>
</evidence>
<evidence type="ECO:0000259" key="11">
    <source>
        <dbReference type="PROSITE" id="PS50836"/>
    </source>
</evidence>
<accession>A0ABP0TTS7</accession>
<evidence type="ECO:0000259" key="12">
    <source>
        <dbReference type="PROSITE" id="PS50939"/>
    </source>
</evidence>
<sequence length="382" mass="42273">MRRSGLTRDGRGDCYLLSLAVLFLVRTACAQCNPASLQHLHANFDVADLACESSGFHAEAWSRHNNLTNTLDIAFIAQLHTKSWAGLGFAANPVMENASAVLAIMGSDDAASVSDWYLVTEGRIVNHTRSQLSFSTKPVIQYIGGIAYVSFALNLDTTTVTPDFLLFAHGPLDSSGHPQKHVNKVVVIAKFAQGCPDPEGYKISTDNLRKAHAAVNILGWGILLPTGAIIARYCRQWDPAWFYLHITFQILGFIFILAGLITGSKMYGRLKGLPKLSSHRALGIFLFTLACLQILAVLWRPKEEAKIRRYWNWYHSWVGRLALFLAAINVLVGIHVAQEKRSVTAGYAVIAAIEIIAFLVLESLYWIKQRKDVKSLSYATTI</sequence>
<feature type="signal peptide" evidence="10">
    <location>
        <begin position="1"/>
        <end position="30"/>
    </location>
</feature>
<evidence type="ECO:0000256" key="1">
    <source>
        <dbReference type="ARBA" id="ARBA00004370"/>
    </source>
</evidence>
<evidence type="ECO:0000256" key="5">
    <source>
        <dbReference type="ARBA" id="ARBA00022982"/>
    </source>
</evidence>
<comment type="cofactor">
    <cofactor evidence="8">
        <name>heme b</name>
        <dbReference type="ChEBI" id="CHEBI:60344"/>
    </cofactor>
    <text evidence="8">Binds 2 heme b groups non-covalently.</text>
</comment>
<feature type="domain" description="DOMON" evidence="11">
    <location>
        <begin position="55"/>
        <end position="170"/>
    </location>
</feature>
<organism evidence="13 14">
    <name type="scientific">Sphagnum troendelagicum</name>
    <dbReference type="NCBI Taxonomy" id="128251"/>
    <lineage>
        <taxon>Eukaryota</taxon>
        <taxon>Viridiplantae</taxon>
        <taxon>Streptophyta</taxon>
        <taxon>Embryophyta</taxon>
        <taxon>Bryophyta</taxon>
        <taxon>Sphagnophytina</taxon>
        <taxon>Sphagnopsida</taxon>
        <taxon>Sphagnales</taxon>
        <taxon>Sphagnaceae</taxon>
        <taxon>Sphagnum</taxon>
    </lineage>
</organism>